<comment type="cofactor">
    <cofactor evidence="2">
        <name>a divalent metal cation</name>
        <dbReference type="ChEBI" id="CHEBI:60240"/>
    </cofactor>
</comment>
<evidence type="ECO:0000313" key="5">
    <source>
        <dbReference type="Proteomes" id="UP000240974"/>
    </source>
</evidence>
<dbReference type="NCBIfam" id="TIGR00040">
    <property type="entry name" value="yfcE"/>
    <property type="match status" value="1"/>
</dbReference>
<dbReference type="InterPro" id="IPR000979">
    <property type="entry name" value="Phosphodiesterase_MJ0936/Vps29"/>
</dbReference>
<dbReference type="InterPro" id="IPR024654">
    <property type="entry name" value="Calcineurin-like_PHP_lpxH"/>
</dbReference>
<dbReference type="GO" id="GO:0046872">
    <property type="term" value="F:metal ion binding"/>
    <property type="evidence" value="ECO:0007669"/>
    <property type="project" value="UniProtKB-KW"/>
</dbReference>
<dbReference type="InterPro" id="IPR029052">
    <property type="entry name" value="Metallo-depent_PP-like"/>
</dbReference>
<comment type="caution">
    <text evidence="4">The sequence shown here is derived from an EMBL/GenBank/DDBJ whole genome shotgun (WGS) entry which is preliminary data.</text>
</comment>
<organism evidence="4 5">
    <name type="scientific">Faecalibacillus intestinalis</name>
    <dbReference type="NCBI Taxonomy" id="1982626"/>
    <lineage>
        <taxon>Bacteria</taxon>
        <taxon>Bacillati</taxon>
        <taxon>Bacillota</taxon>
        <taxon>Erysipelotrichia</taxon>
        <taxon>Erysipelotrichales</taxon>
        <taxon>Coprobacillaceae</taxon>
        <taxon>Faecalibacillus</taxon>
    </lineage>
</organism>
<name>A0A2T3G4M7_9FIRM</name>
<comment type="similarity">
    <text evidence="1 2">Belongs to the metallophosphoesterase superfamily. YfcE family.</text>
</comment>
<proteinExistence type="inferred from homology"/>
<evidence type="ECO:0000313" key="4">
    <source>
        <dbReference type="EMBL" id="PST42500.1"/>
    </source>
</evidence>
<accession>A0A2T3G4M7</accession>
<keyword evidence="5" id="KW-1185">Reference proteome</keyword>
<evidence type="ECO:0000259" key="3">
    <source>
        <dbReference type="Pfam" id="PF12850"/>
    </source>
</evidence>
<dbReference type="GO" id="GO:0016787">
    <property type="term" value="F:hydrolase activity"/>
    <property type="evidence" value="ECO:0007669"/>
    <property type="project" value="UniProtKB-UniRule"/>
</dbReference>
<evidence type="ECO:0000256" key="2">
    <source>
        <dbReference type="RuleBase" id="RU362039"/>
    </source>
</evidence>
<keyword evidence="2" id="KW-0479">Metal-binding</keyword>
<dbReference type="Gene3D" id="3.60.21.10">
    <property type="match status" value="1"/>
</dbReference>
<dbReference type="AlphaFoldDB" id="A0A2T3G4M7"/>
<dbReference type="EC" id="3.1.4.-" evidence="2"/>
<reference evidence="4 5" key="1">
    <citation type="journal article" date="2019" name="Int. J. Syst. Evol. Microbiol.">
        <title>Faecalibacillus intestinalis gen. nov., sp. nov. and Faecalibacillus faecis sp. nov., isolated from human faeces.</title>
        <authorList>
            <person name="Seo B."/>
            <person name="Jeon K."/>
            <person name="Baek I."/>
            <person name="Lee Y.M."/>
            <person name="Baek K."/>
            <person name="Ko G."/>
        </authorList>
    </citation>
    <scope>NUCLEOTIDE SEQUENCE [LARGE SCALE GENOMIC DNA]</scope>
    <source>
        <strain evidence="4 5">SNUG30099</strain>
    </source>
</reference>
<protein>
    <recommendedName>
        <fullName evidence="2">Phosphoesterase</fullName>
        <ecNumber evidence="2">3.1.4.-</ecNumber>
    </recommendedName>
</protein>
<dbReference type="PANTHER" id="PTHR11124">
    <property type="entry name" value="VACUOLAR SORTING PROTEIN VPS29"/>
    <property type="match status" value="1"/>
</dbReference>
<dbReference type="EMBL" id="PYLQ01000004">
    <property type="protein sequence ID" value="PST42500.1"/>
    <property type="molecule type" value="Genomic_DNA"/>
</dbReference>
<dbReference type="SUPFAM" id="SSF56300">
    <property type="entry name" value="Metallo-dependent phosphatases"/>
    <property type="match status" value="1"/>
</dbReference>
<sequence length="181" mass="20707">MKILLVSDSHGYDDELKKVLENVKCDLKIHCGDSCFDENSPFIKEFATIVDGNHDQGFFPLTTTLPTALGNILITHGHKFNVYAGYDYLVDYMNKADIHICFHGHTHVPHYEIYKNKIFINPGSIMFNRGQSQCGSYAIVSVDAKLHVDFFDSRTQKKIPQSLIDKDQDILNEFKRFACQK</sequence>
<dbReference type="RefSeq" id="WP_022001264.1">
    <property type="nucleotide sequence ID" value="NZ_AP031432.1"/>
</dbReference>
<dbReference type="Proteomes" id="UP000240974">
    <property type="component" value="Unassembled WGS sequence"/>
</dbReference>
<dbReference type="Pfam" id="PF12850">
    <property type="entry name" value="Metallophos_2"/>
    <property type="match status" value="1"/>
</dbReference>
<gene>
    <name evidence="4" type="ORF">C7U54_04310</name>
</gene>
<evidence type="ECO:0000256" key="1">
    <source>
        <dbReference type="ARBA" id="ARBA00008950"/>
    </source>
</evidence>
<feature type="domain" description="Calcineurin-like phosphoesterase" evidence="3">
    <location>
        <begin position="1"/>
        <end position="144"/>
    </location>
</feature>